<dbReference type="EMBL" id="MU150231">
    <property type="protein sequence ID" value="KAF9468918.1"/>
    <property type="molecule type" value="Genomic_DNA"/>
</dbReference>
<dbReference type="AlphaFoldDB" id="A0A9P5YFB2"/>
<gene>
    <name evidence="2" type="ORF">BDZ94DRAFT_1357321</name>
</gene>
<reference evidence="2" key="1">
    <citation type="submission" date="2020-11" db="EMBL/GenBank/DDBJ databases">
        <authorList>
            <consortium name="DOE Joint Genome Institute"/>
            <person name="Ahrendt S."/>
            <person name="Riley R."/>
            <person name="Andreopoulos W."/>
            <person name="Labutti K."/>
            <person name="Pangilinan J."/>
            <person name="Ruiz-Duenas F.J."/>
            <person name="Barrasa J.M."/>
            <person name="Sanchez-Garcia M."/>
            <person name="Camarero S."/>
            <person name="Miyauchi S."/>
            <person name="Serrano A."/>
            <person name="Linde D."/>
            <person name="Babiker R."/>
            <person name="Drula E."/>
            <person name="Ayuso-Fernandez I."/>
            <person name="Pacheco R."/>
            <person name="Padilla G."/>
            <person name="Ferreira P."/>
            <person name="Barriuso J."/>
            <person name="Kellner H."/>
            <person name="Castanera R."/>
            <person name="Alfaro M."/>
            <person name="Ramirez L."/>
            <person name="Pisabarro A.G."/>
            <person name="Kuo A."/>
            <person name="Tritt A."/>
            <person name="Lipzen A."/>
            <person name="He G."/>
            <person name="Yan M."/>
            <person name="Ng V."/>
            <person name="Cullen D."/>
            <person name="Martin F."/>
            <person name="Rosso M.-N."/>
            <person name="Henrissat B."/>
            <person name="Hibbett D."/>
            <person name="Martinez A.T."/>
            <person name="Grigoriev I.V."/>
        </authorList>
    </citation>
    <scope>NUCLEOTIDE SEQUENCE</scope>
    <source>
        <strain evidence="2">CBS 247.69</strain>
    </source>
</reference>
<comment type="caution">
    <text evidence="2">The sequence shown here is derived from an EMBL/GenBank/DDBJ whole genome shotgun (WGS) entry which is preliminary data.</text>
</comment>
<organism evidence="2 3">
    <name type="scientific">Collybia nuda</name>
    <dbReference type="NCBI Taxonomy" id="64659"/>
    <lineage>
        <taxon>Eukaryota</taxon>
        <taxon>Fungi</taxon>
        <taxon>Dikarya</taxon>
        <taxon>Basidiomycota</taxon>
        <taxon>Agaricomycotina</taxon>
        <taxon>Agaricomycetes</taxon>
        <taxon>Agaricomycetidae</taxon>
        <taxon>Agaricales</taxon>
        <taxon>Tricholomatineae</taxon>
        <taxon>Clitocybaceae</taxon>
        <taxon>Collybia</taxon>
    </lineage>
</organism>
<feature type="domain" description="DUF6741" evidence="1">
    <location>
        <begin position="121"/>
        <end position="249"/>
    </location>
</feature>
<dbReference type="OrthoDB" id="10268011at2759"/>
<proteinExistence type="predicted"/>
<dbReference type="Pfam" id="PF20526">
    <property type="entry name" value="DUF6741"/>
    <property type="match status" value="1"/>
</dbReference>
<sequence length="250" mass="28623">MTAMAYSAYDAGFNRSLSRRQSVAYGAPPYSHQGMYTEPMIPHNLSDYPQPSYQIYGPPAGAVPMSHRLTAYEDLDIRDPYYPEERQLSPGHLPMIPHSAMSMGRPRHQRHSTVSFTARPPPMDSYRHPSSINIKFKRKGSFGAGISLGEAQDRIRLSGNDNYRMHDFHADSRNRILLRVRWSGYSSMTYEIPLDGYDGRVSLQTLARRVSRACVHYLQANVIPIVWDRVQLHHLEEVSYGVWQPMLSVR</sequence>
<dbReference type="InterPro" id="IPR046629">
    <property type="entry name" value="DUF6741"/>
</dbReference>
<evidence type="ECO:0000313" key="3">
    <source>
        <dbReference type="Proteomes" id="UP000807353"/>
    </source>
</evidence>
<dbReference type="Proteomes" id="UP000807353">
    <property type="component" value="Unassembled WGS sequence"/>
</dbReference>
<name>A0A9P5YFB2_9AGAR</name>
<evidence type="ECO:0000313" key="2">
    <source>
        <dbReference type="EMBL" id="KAF9468918.1"/>
    </source>
</evidence>
<protein>
    <recommendedName>
        <fullName evidence="1">DUF6741 domain-containing protein</fullName>
    </recommendedName>
</protein>
<keyword evidence="3" id="KW-1185">Reference proteome</keyword>
<accession>A0A9P5YFB2</accession>
<evidence type="ECO:0000259" key="1">
    <source>
        <dbReference type="Pfam" id="PF20526"/>
    </source>
</evidence>